<proteinExistence type="predicted"/>
<accession>A0A0E0AF03</accession>
<dbReference type="EnsemblPlants" id="OGLUM07G00440.2">
    <property type="protein sequence ID" value="OGLUM07G00440.2"/>
    <property type="gene ID" value="OGLUM07G00440"/>
</dbReference>
<feature type="region of interest" description="Disordered" evidence="1">
    <location>
        <begin position="40"/>
        <end position="60"/>
    </location>
</feature>
<feature type="region of interest" description="Disordered" evidence="1">
    <location>
        <begin position="1"/>
        <end position="28"/>
    </location>
</feature>
<dbReference type="Gramene" id="OGLUM07G00440.2">
    <property type="protein sequence ID" value="OGLUM07G00440.2"/>
    <property type="gene ID" value="OGLUM07G00440"/>
</dbReference>
<reference evidence="2" key="1">
    <citation type="submission" date="2015-04" db="UniProtKB">
        <authorList>
            <consortium name="EnsemblPlants"/>
        </authorList>
    </citation>
    <scope>IDENTIFICATION</scope>
</reference>
<keyword evidence="3" id="KW-1185">Reference proteome</keyword>
<reference evidence="2" key="2">
    <citation type="submission" date="2018-05" db="EMBL/GenBank/DDBJ databases">
        <title>OgluRS3 (Oryza glumaepatula Reference Sequence Version 3).</title>
        <authorList>
            <person name="Zhang J."/>
            <person name="Kudrna D."/>
            <person name="Lee S."/>
            <person name="Talag J."/>
            <person name="Welchert J."/>
            <person name="Wing R.A."/>
        </authorList>
    </citation>
    <scope>NUCLEOTIDE SEQUENCE [LARGE SCALE GENOMIC DNA]</scope>
</reference>
<evidence type="ECO:0000313" key="3">
    <source>
        <dbReference type="Proteomes" id="UP000026961"/>
    </source>
</evidence>
<evidence type="ECO:0000256" key="1">
    <source>
        <dbReference type="SAM" id="MobiDB-lite"/>
    </source>
</evidence>
<protein>
    <submittedName>
        <fullName evidence="2">Uncharacterized protein</fullName>
    </submittedName>
</protein>
<feature type="compositionally biased region" description="Basic and acidic residues" evidence="1">
    <location>
        <begin position="40"/>
        <end position="51"/>
    </location>
</feature>
<dbReference type="AlphaFoldDB" id="A0A0E0AF03"/>
<name>A0A0E0AF03_9ORYZ</name>
<dbReference type="Proteomes" id="UP000026961">
    <property type="component" value="Chromosome 7"/>
</dbReference>
<organism evidence="2">
    <name type="scientific">Oryza glumipatula</name>
    <dbReference type="NCBI Taxonomy" id="40148"/>
    <lineage>
        <taxon>Eukaryota</taxon>
        <taxon>Viridiplantae</taxon>
        <taxon>Streptophyta</taxon>
        <taxon>Embryophyta</taxon>
        <taxon>Tracheophyta</taxon>
        <taxon>Spermatophyta</taxon>
        <taxon>Magnoliopsida</taxon>
        <taxon>Liliopsida</taxon>
        <taxon>Poales</taxon>
        <taxon>Poaceae</taxon>
        <taxon>BOP clade</taxon>
        <taxon>Oryzoideae</taxon>
        <taxon>Oryzeae</taxon>
        <taxon>Oryzinae</taxon>
        <taxon>Oryza</taxon>
    </lineage>
</organism>
<sequence length="118" mass="12773">MTEGRKGGGISWVSGQEGDRRDGRAAGRLLTPTVPHDFRFEEAHRSERRGEPAASYSPSTEYCTSCCCFFFFFYTSTSNPASSIFFLSCAFPAAAGMDLYCSLTHGPEGLSDPHPSAA</sequence>
<evidence type="ECO:0000313" key="2">
    <source>
        <dbReference type="EnsemblPlants" id="OGLUM07G00440.2"/>
    </source>
</evidence>